<dbReference type="Gene3D" id="3.90.199.10">
    <property type="entry name" value="Topoisomerase II, domain 5"/>
    <property type="match status" value="1"/>
</dbReference>
<dbReference type="FunFam" id="3.30.1360.40:FF:000003">
    <property type="entry name" value="DNA topoisomerase 2"/>
    <property type="match status" value="1"/>
</dbReference>
<evidence type="ECO:0000256" key="12">
    <source>
        <dbReference type="PROSITE-ProRule" id="PRU01384"/>
    </source>
</evidence>
<dbReference type="OrthoDB" id="276498at2759"/>
<evidence type="ECO:0000256" key="1">
    <source>
        <dbReference type="ARBA" id="ARBA00000185"/>
    </source>
</evidence>
<keyword evidence="8 12" id="KW-0799">Topoisomerase</keyword>
<proteinExistence type="inferred from homology"/>
<dbReference type="FunFam" id="1.10.268.10:FF:000005">
    <property type="entry name" value="DNA topoisomerase medium subunit"/>
    <property type="match status" value="1"/>
</dbReference>
<evidence type="ECO:0000313" key="15">
    <source>
        <dbReference type="EMBL" id="EFX81307.1"/>
    </source>
</evidence>
<protein>
    <recommendedName>
        <fullName evidence="5">DNA topoisomerase 2</fullName>
        <ecNumber evidence="4">5.6.2.2</ecNumber>
    </recommendedName>
    <alternativeName>
        <fullName evidence="11">DNA topoisomerase II</fullName>
    </alternativeName>
</protein>
<dbReference type="Gene3D" id="3.30.1360.40">
    <property type="match status" value="1"/>
</dbReference>
<evidence type="ECO:0000256" key="2">
    <source>
        <dbReference type="ARBA" id="ARBA00001946"/>
    </source>
</evidence>
<dbReference type="GO" id="GO:0006265">
    <property type="term" value="P:DNA topological change"/>
    <property type="evidence" value="ECO:0007669"/>
    <property type="project" value="UniProtKB-UniRule"/>
</dbReference>
<feature type="active site" description="O-(5'-phospho-DNA)-tyrosine intermediate" evidence="12">
    <location>
        <position position="97"/>
    </location>
</feature>
<dbReference type="FunFam" id="3.90.199.10:FF:000002">
    <property type="entry name" value="DNA topoisomerase 2"/>
    <property type="match status" value="1"/>
</dbReference>
<feature type="compositionally biased region" description="Basic and acidic residues" evidence="13">
    <location>
        <begin position="507"/>
        <end position="525"/>
    </location>
</feature>
<dbReference type="PRINTS" id="PR01158">
    <property type="entry name" value="TOPISMRASEII"/>
</dbReference>
<name>E9GGS6_DAPPU</name>
<evidence type="ECO:0000256" key="13">
    <source>
        <dbReference type="SAM" id="MobiDB-lite"/>
    </source>
</evidence>
<feature type="domain" description="Topo IIA-type catalytic" evidence="14">
    <location>
        <begin position="7"/>
        <end position="447"/>
    </location>
</feature>
<dbReference type="GO" id="GO:0003677">
    <property type="term" value="F:DNA binding"/>
    <property type="evidence" value="ECO:0007669"/>
    <property type="project" value="UniProtKB-UniRule"/>
</dbReference>
<keyword evidence="9 12" id="KW-0238">DNA-binding</keyword>
<evidence type="ECO:0000256" key="9">
    <source>
        <dbReference type="ARBA" id="ARBA00023125"/>
    </source>
</evidence>
<evidence type="ECO:0000256" key="10">
    <source>
        <dbReference type="ARBA" id="ARBA00023235"/>
    </source>
</evidence>
<dbReference type="Pfam" id="PF00521">
    <property type="entry name" value="DNA_topoisoIV"/>
    <property type="match status" value="1"/>
</dbReference>
<dbReference type="PROSITE" id="PS52040">
    <property type="entry name" value="TOPO_IIA"/>
    <property type="match status" value="1"/>
</dbReference>
<keyword evidence="10 12" id="KW-0413">Isomerase</keyword>
<evidence type="ECO:0000256" key="6">
    <source>
        <dbReference type="ARBA" id="ARBA00022741"/>
    </source>
</evidence>
<evidence type="ECO:0000256" key="8">
    <source>
        <dbReference type="ARBA" id="ARBA00023029"/>
    </source>
</evidence>
<comment type="similarity">
    <text evidence="3">Belongs to the type II topoisomerase family.</text>
</comment>
<dbReference type="SUPFAM" id="SSF56719">
    <property type="entry name" value="Type II DNA topoisomerase"/>
    <property type="match status" value="1"/>
</dbReference>
<reference evidence="15 16" key="1">
    <citation type="journal article" date="2011" name="Science">
        <title>The ecoresponsive genome of Daphnia pulex.</title>
        <authorList>
            <person name="Colbourne J.K."/>
            <person name="Pfrender M.E."/>
            <person name="Gilbert D."/>
            <person name="Thomas W.K."/>
            <person name="Tucker A."/>
            <person name="Oakley T.H."/>
            <person name="Tokishita S."/>
            <person name="Aerts A."/>
            <person name="Arnold G.J."/>
            <person name="Basu M.K."/>
            <person name="Bauer D.J."/>
            <person name="Caceres C.E."/>
            <person name="Carmel L."/>
            <person name="Casola C."/>
            <person name="Choi J.H."/>
            <person name="Detter J.C."/>
            <person name="Dong Q."/>
            <person name="Dusheyko S."/>
            <person name="Eads B.D."/>
            <person name="Frohlich T."/>
            <person name="Geiler-Samerotte K.A."/>
            <person name="Gerlach D."/>
            <person name="Hatcher P."/>
            <person name="Jogdeo S."/>
            <person name="Krijgsveld J."/>
            <person name="Kriventseva E.V."/>
            <person name="Kultz D."/>
            <person name="Laforsch C."/>
            <person name="Lindquist E."/>
            <person name="Lopez J."/>
            <person name="Manak J.R."/>
            <person name="Muller J."/>
            <person name="Pangilinan J."/>
            <person name="Patwardhan R.P."/>
            <person name="Pitluck S."/>
            <person name="Pritham E.J."/>
            <person name="Rechtsteiner A."/>
            <person name="Rho M."/>
            <person name="Rogozin I.B."/>
            <person name="Sakarya O."/>
            <person name="Salamov A."/>
            <person name="Schaack S."/>
            <person name="Shapiro H."/>
            <person name="Shiga Y."/>
            <person name="Skalitzky C."/>
            <person name="Smith Z."/>
            <person name="Souvorov A."/>
            <person name="Sung W."/>
            <person name="Tang Z."/>
            <person name="Tsuchiya D."/>
            <person name="Tu H."/>
            <person name="Vos H."/>
            <person name="Wang M."/>
            <person name="Wolf Y.I."/>
            <person name="Yamagata H."/>
            <person name="Yamada T."/>
            <person name="Ye Y."/>
            <person name="Shaw J.R."/>
            <person name="Andrews J."/>
            <person name="Crease T.J."/>
            <person name="Tang H."/>
            <person name="Lucas S.M."/>
            <person name="Robertson H.M."/>
            <person name="Bork P."/>
            <person name="Koonin E.V."/>
            <person name="Zdobnov E.M."/>
            <person name="Grigoriev I.V."/>
            <person name="Lynch M."/>
            <person name="Boore J.L."/>
        </authorList>
    </citation>
    <scope>NUCLEOTIDE SEQUENCE [LARGE SCALE GENOMIC DNA]</scope>
</reference>
<gene>
    <name evidence="15" type="ORF">DAPPUDRAFT_317722</name>
</gene>
<dbReference type="HOGENOM" id="CLU_001935_3_0_1"/>
<organism evidence="15 16">
    <name type="scientific">Daphnia pulex</name>
    <name type="common">Water flea</name>
    <dbReference type="NCBI Taxonomy" id="6669"/>
    <lineage>
        <taxon>Eukaryota</taxon>
        <taxon>Metazoa</taxon>
        <taxon>Ecdysozoa</taxon>
        <taxon>Arthropoda</taxon>
        <taxon>Crustacea</taxon>
        <taxon>Branchiopoda</taxon>
        <taxon>Diplostraca</taxon>
        <taxon>Cladocera</taxon>
        <taxon>Anomopoda</taxon>
        <taxon>Daphniidae</taxon>
        <taxon>Daphnia</taxon>
    </lineage>
</organism>
<dbReference type="PANTHER" id="PTHR10169:SF38">
    <property type="entry name" value="DNA TOPOISOMERASE 2"/>
    <property type="match status" value="1"/>
</dbReference>
<dbReference type="STRING" id="6669.E9GGS6"/>
<comment type="catalytic activity">
    <reaction evidence="1 12">
        <text>ATP-dependent breakage, passage and rejoining of double-stranded DNA.</text>
        <dbReference type="EC" id="5.6.2.2"/>
    </reaction>
</comment>
<evidence type="ECO:0000313" key="16">
    <source>
        <dbReference type="Proteomes" id="UP000000305"/>
    </source>
</evidence>
<comment type="cofactor">
    <cofactor evidence="2">
        <name>Mg(2+)</name>
        <dbReference type="ChEBI" id="CHEBI:18420"/>
    </cofactor>
</comment>
<dbReference type="Gene3D" id="1.10.268.10">
    <property type="entry name" value="Topoisomerase, domain 3"/>
    <property type="match status" value="1"/>
</dbReference>
<evidence type="ECO:0000256" key="3">
    <source>
        <dbReference type="ARBA" id="ARBA00011080"/>
    </source>
</evidence>
<feature type="region of interest" description="Disordered" evidence="13">
    <location>
        <begin position="492"/>
        <end position="538"/>
    </location>
</feature>
<dbReference type="EC" id="5.6.2.2" evidence="4"/>
<dbReference type="InterPro" id="IPR001154">
    <property type="entry name" value="TopoII_euk"/>
</dbReference>
<evidence type="ECO:0000256" key="11">
    <source>
        <dbReference type="ARBA" id="ARBA00031138"/>
    </source>
</evidence>
<dbReference type="InterPro" id="IPR050634">
    <property type="entry name" value="DNA_Topoisomerase_II"/>
</dbReference>
<dbReference type="KEGG" id="dpx:DAPPUDRAFT_317722"/>
<dbReference type="GO" id="GO:0003918">
    <property type="term" value="F:DNA topoisomerase type II (double strand cut, ATP-hydrolyzing) activity"/>
    <property type="evidence" value="ECO:0007669"/>
    <property type="project" value="UniProtKB-EC"/>
</dbReference>
<dbReference type="InterPro" id="IPR013757">
    <property type="entry name" value="Topo_IIA_A_a_sf"/>
</dbReference>
<keyword evidence="7" id="KW-0067">ATP-binding</keyword>
<dbReference type="InterPro" id="IPR002205">
    <property type="entry name" value="Topo_IIA_dom_A"/>
</dbReference>
<dbReference type="EMBL" id="GL732544">
    <property type="protein sequence ID" value="EFX81307.1"/>
    <property type="molecule type" value="Genomic_DNA"/>
</dbReference>
<dbReference type="SMART" id="SM00434">
    <property type="entry name" value="TOP4c"/>
    <property type="match status" value="1"/>
</dbReference>
<dbReference type="eggNOG" id="KOG0355">
    <property type="taxonomic scope" value="Eukaryota"/>
</dbReference>
<dbReference type="InterPro" id="IPR013758">
    <property type="entry name" value="Topo_IIA_A/C_ab"/>
</dbReference>
<evidence type="ECO:0000259" key="14">
    <source>
        <dbReference type="PROSITE" id="PS52040"/>
    </source>
</evidence>
<dbReference type="AlphaFoldDB" id="E9GGS6"/>
<dbReference type="PhylomeDB" id="E9GGS6"/>
<dbReference type="InParanoid" id="E9GGS6"/>
<accession>E9GGS6</accession>
<evidence type="ECO:0000256" key="5">
    <source>
        <dbReference type="ARBA" id="ARBA00019635"/>
    </source>
</evidence>
<keyword evidence="6" id="KW-0547">Nucleotide-binding</keyword>
<sequence length="591" mass="66487">MEKYHSIPSVMDGLRPTQRKVLFTCFKRNDKDKVEVIKLAGSVAADSAYREGEASLMGTIIGLAQDFVGSNNLNLLVPIGEFGTRHEGGKDAASSRYLSTVLSELARFIFHPSDDPLLKHQIDSNEEIEPESYVPIIPMILINGTSGIGTGGMIDFLKFNPRHIVDFLKQKLDGKQPLPINLWLKGFTGKIEGSGDNQYTSSGNYAVLSSTQVEITELPFGVWTHNYKISVIEKLLRGSEEMSPLITDFQEHHTGNTVKFTVTMSEAKMRQAKDEGLYKAFQLQSTHYITSMVLCDPSGSPKIYYSYQQILEDFYPVRLKLYEKRKNYFSGYLQAISKKLSNQFRFVCEVIDDVLIVFNKGNILEVEDLRHRNYDPDPVSVWKRTNNRKVTDEDAGEVQTGDYNYLLHMFDFSLDSKQKLLKKRDFYVKEYDILLKKSASDLWLEDLEQFMVVLKEVEDAEEGKLASIVETAPSNQGRLIVPGVNDVELSQTSEEAAPANVGSNVRAPKDSELPLKNKKKEDEPKKKGRKRVAKADEGNPASGLSVMAIVSFLNMLVFRRRVVIPQTENVIDVLDTGMSVRNSLAAGYPSS</sequence>
<dbReference type="Proteomes" id="UP000000305">
    <property type="component" value="Unassembled WGS sequence"/>
</dbReference>
<dbReference type="PANTHER" id="PTHR10169">
    <property type="entry name" value="DNA TOPOISOMERASE/GYRASE"/>
    <property type="match status" value="1"/>
</dbReference>
<evidence type="ECO:0000256" key="4">
    <source>
        <dbReference type="ARBA" id="ARBA00012895"/>
    </source>
</evidence>
<dbReference type="InterPro" id="IPR013760">
    <property type="entry name" value="Topo_IIA-like_dom_sf"/>
</dbReference>
<evidence type="ECO:0000256" key="7">
    <source>
        <dbReference type="ARBA" id="ARBA00022840"/>
    </source>
</evidence>
<dbReference type="GO" id="GO:0005524">
    <property type="term" value="F:ATP binding"/>
    <property type="evidence" value="ECO:0007669"/>
    <property type="project" value="UniProtKB-KW"/>
</dbReference>
<keyword evidence="16" id="KW-1185">Reference proteome</keyword>